<dbReference type="InterPro" id="IPR046342">
    <property type="entry name" value="CBS_dom_sf"/>
</dbReference>
<gene>
    <name evidence="4" type="ordered locus">DEFDS_1443</name>
</gene>
<reference evidence="4 5" key="1">
    <citation type="journal article" date="2010" name="DNA Res.">
        <title>Bacterial lifestyle in a deep-sea hydrothermal vent chimney revealed by the genome sequence of the thermophilic bacterium Deferribacter desulfuricans SSM1.</title>
        <authorList>
            <person name="Takaki Y."/>
            <person name="Shimamura S."/>
            <person name="Nakagawa S."/>
            <person name="Fukuhara Y."/>
            <person name="Horikawa H."/>
            <person name="Ankai A."/>
            <person name="Harada T."/>
            <person name="Hosoyama A."/>
            <person name="Oguchi A."/>
            <person name="Fukui S."/>
            <person name="Fujita N."/>
            <person name="Takami H."/>
            <person name="Takai K."/>
        </authorList>
    </citation>
    <scope>NUCLEOTIDE SEQUENCE [LARGE SCALE GENOMIC DNA]</scope>
    <source>
        <strain evidence="5">DSM 14783 / JCM 11476 / NBRC 101012 / SSM1</strain>
    </source>
</reference>
<dbReference type="SUPFAM" id="SSF54631">
    <property type="entry name" value="CBS-domain pair"/>
    <property type="match status" value="1"/>
</dbReference>
<name>D3PE80_DEFDS</name>
<evidence type="ECO:0000256" key="2">
    <source>
        <dbReference type="PROSITE-ProRule" id="PRU00703"/>
    </source>
</evidence>
<dbReference type="InterPro" id="IPR044725">
    <property type="entry name" value="CBSX3_CBS_dom"/>
</dbReference>
<protein>
    <submittedName>
        <fullName evidence="4">Signal transduction protein</fullName>
    </submittedName>
</protein>
<dbReference type="HOGENOM" id="CLU_040681_3_2_0"/>
<keyword evidence="1 2" id="KW-0129">CBS domain</keyword>
<dbReference type="KEGG" id="ddf:DEFDS_1443"/>
<feature type="domain" description="CBS" evidence="3">
    <location>
        <begin position="77"/>
        <end position="132"/>
    </location>
</feature>
<dbReference type="STRING" id="639282.DEFDS_1443"/>
<dbReference type="Pfam" id="PF00571">
    <property type="entry name" value="CBS"/>
    <property type="match status" value="2"/>
</dbReference>
<organism evidence="4 5">
    <name type="scientific">Deferribacter desulfuricans (strain DSM 14783 / JCM 11476 / NBRC 101012 / SSM1)</name>
    <dbReference type="NCBI Taxonomy" id="639282"/>
    <lineage>
        <taxon>Bacteria</taxon>
        <taxon>Pseudomonadati</taxon>
        <taxon>Deferribacterota</taxon>
        <taxon>Deferribacteres</taxon>
        <taxon>Deferribacterales</taxon>
        <taxon>Deferribacteraceae</taxon>
        <taxon>Deferribacter</taxon>
    </lineage>
</organism>
<dbReference type="CDD" id="cd04623">
    <property type="entry name" value="CBS_pair_bac_euk"/>
    <property type="match status" value="1"/>
</dbReference>
<dbReference type="InterPro" id="IPR051257">
    <property type="entry name" value="Diverse_CBS-Domain"/>
</dbReference>
<dbReference type="Gene3D" id="3.10.580.10">
    <property type="entry name" value="CBS-domain"/>
    <property type="match status" value="1"/>
</dbReference>
<dbReference type="eggNOG" id="COG2905">
    <property type="taxonomic scope" value="Bacteria"/>
</dbReference>
<dbReference type="OrthoDB" id="9802114at2"/>
<dbReference type="AlphaFoldDB" id="D3PE80"/>
<dbReference type="EMBL" id="AP011529">
    <property type="protein sequence ID" value="BAI80903.1"/>
    <property type="molecule type" value="Genomic_DNA"/>
</dbReference>
<keyword evidence="5" id="KW-1185">Reference proteome</keyword>
<feature type="domain" description="CBS" evidence="3">
    <location>
        <begin position="10"/>
        <end position="68"/>
    </location>
</feature>
<dbReference type="PROSITE" id="PS51371">
    <property type="entry name" value="CBS"/>
    <property type="match status" value="2"/>
</dbReference>
<evidence type="ECO:0000313" key="5">
    <source>
        <dbReference type="Proteomes" id="UP000001520"/>
    </source>
</evidence>
<dbReference type="RefSeq" id="WP_013008149.1">
    <property type="nucleotide sequence ID" value="NC_013939.1"/>
</dbReference>
<evidence type="ECO:0000256" key="1">
    <source>
        <dbReference type="ARBA" id="ARBA00023122"/>
    </source>
</evidence>
<evidence type="ECO:0000313" key="4">
    <source>
        <dbReference type="EMBL" id="BAI80903.1"/>
    </source>
</evidence>
<dbReference type="SMART" id="SM00116">
    <property type="entry name" value="CBS"/>
    <property type="match status" value="2"/>
</dbReference>
<dbReference type="PANTHER" id="PTHR43080:SF2">
    <property type="entry name" value="CBS DOMAIN-CONTAINING PROTEIN"/>
    <property type="match status" value="1"/>
</dbReference>
<dbReference type="InterPro" id="IPR000644">
    <property type="entry name" value="CBS_dom"/>
</dbReference>
<proteinExistence type="predicted"/>
<dbReference type="Proteomes" id="UP000001520">
    <property type="component" value="Chromosome"/>
</dbReference>
<dbReference type="PANTHER" id="PTHR43080">
    <property type="entry name" value="CBS DOMAIN-CONTAINING PROTEIN CBSX3, MITOCHONDRIAL"/>
    <property type="match status" value="1"/>
</dbReference>
<evidence type="ECO:0000259" key="3">
    <source>
        <dbReference type="PROSITE" id="PS51371"/>
    </source>
</evidence>
<sequence>MQTTVKDILAKKGNQIFTVSADSTVYDALKVMADNNIGSVLVMDGDKMVGIFTERDYARKLILKGKYSKDTPIKEVMTEKVISIKPEATTEACLALMTEKRIRHLPVMQDGKVIGLISIGDVVKQIIEDRESYIRDLERFITGDYAL</sequence>
<accession>D3PE80</accession>